<gene>
    <name evidence="5" type="ORF">FHS18_002287</name>
</gene>
<dbReference type="InterPro" id="IPR018060">
    <property type="entry name" value="HTH_AraC"/>
</dbReference>
<dbReference type="Proteomes" id="UP000570361">
    <property type="component" value="Unassembled WGS sequence"/>
</dbReference>
<sequence>MLTNRYEEIDEVIAYIHRHLDEPLPLQQLANHVAYSPFHFTRIFKERMGLTPHYYISSLRLQRAKELLIQTDMSVRDIGLEIGQQSMGTFSTRFTERVGMTPTEFRNAEQHTADQFKTLHQLVAGEASPLPTAALGTLRGTIRSEIPFQGVIWLGLFAKPIPEGLPVYGTLLFSLGEFSLSNLKPGTYYLMATSASWGTEAVDILLPHTSLRARSAAPVVVRANTPIAFQDVVLSAPRTDDPPILISLPLLMNQFLTRFLQRQN</sequence>
<organism evidence="5 6">
    <name type="scientific">Paenibacillus phyllosphaerae</name>
    <dbReference type="NCBI Taxonomy" id="274593"/>
    <lineage>
        <taxon>Bacteria</taxon>
        <taxon>Bacillati</taxon>
        <taxon>Bacillota</taxon>
        <taxon>Bacilli</taxon>
        <taxon>Bacillales</taxon>
        <taxon>Paenibacillaceae</taxon>
        <taxon>Paenibacillus</taxon>
    </lineage>
</organism>
<evidence type="ECO:0000256" key="2">
    <source>
        <dbReference type="ARBA" id="ARBA00023125"/>
    </source>
</evidence>
<dbReference type="GO" id="GO:0003700">
    <property type="term" value="F:DNA-binding transcription factor activity"/>
    <property type="evidence" value="ECO:0007669"/>
    <property type="project" value="InterPro"/>
</dbReference>
<keyword evidence="1" id="KW-0805">Transcription regulation</keyword>
<dbReference type="PANTHER" id="PTHR43280:SF28">
    <property type="entry name" value="HTH-TYPE TRANSCRIPTIONAL ACTIVATOR RHAS"/>
    <property type="match status" value="1"/>
</dbReference>
<reference evidence="5 6" key="1">
    <citation type="submission" date="2020-08" db="EMBL/GenBank/DDBJ databases">
        <title>Genomic Encyclopedia of Type Strains, Phase III (KMG-III): the genomes of soil and plant-associated and newly described type strains.</title>
        <authorList>
            <person name="Whitman W."/>
        </authorList>
    </citation>
    <scope>NUCLEOTIDE SEQUENCE [LARGE SCALE GENOMIC DNA]</scope>
    <source>
        <strain evidence="5 6">CECT 5862</strain>
    </source>
</reference>
<dbReference type="RefSeq" id="WP_183600040.1">
    <property type="nucleotide sequence ID" value="NZ_JACHXK010000004.1"/>
</dbReference>
<dbReference type="Gene3D" id="1.10.10.60">
    <property type="entry name" value="Homeodomain-like"/>
    <property type="match status" value="2"/>
</dbReference>
<dbReference type="GO" id="GO:0043565">
    <property type="term" value="F:sequence-specific DNA binding"/>
    <property type="evidence" value="ECO:0007669"/>
    <property type="project" value="InterPro"/>
</dbReference>
<keyword evidence="3" id="KW-0804">Transcription</keyword>
<dbReference type="PROSITE" id="PS01124">
    <property type="entry name" value="HTH_ARAC_FAMILY_2"/>
    <property type="match status" value="1"/>
</dbReference>
<evidence type="ECO:0000313" key="6">
    <source>
        <dbReference type="Proteomes" id="UP000570361"/>
    </source>
</evidence>
<dbReference type="AlphaFoldDB" id="A0A7W5AWS3"/>
<proteinExistence type="predicted"/>
<keyword evidence="2 5" id="KW-0238">DNA-binding</keyword>
<comment type="caution">
    <text evidence="5">The sequence shown here is derived from an EMBL/GenBank/DDBJ whole genome shotgun (WGS) entry which is preliminary data.</text>
</comment>
<evidence type="ECO:0000256" key="3">
    <source>
        <dbReference type="ARBA" id="ARBA00023163"/>
    </source>
</evidence>
<dbReference type="InterPro" id="IPR009057">
    <property type="entry name" value="Homeodomain-like_sf"/>
</dbReference>
<dbReference type="Pfam" id="PF12833">
    <property type="entry name" value="HTH_18"/>
    <property type="match status" value="1"/>
</dbReference>
<evidence type="ECO:0000256" key="1">
    <source>
        <dbReference type="ARBA" id="ARBA00023015"/>
    </source>
</evidence>
<dbReference type="EMBL" id="JACHXK010000004">
    <property type="protein sequence ID" value="MBB3110220.1"/>
    <property type="molecule type" value="Genomic_DNA"/>
</dbReference>
<protein>
    <submittedName>
        <fullName evidence="5">AraC-like DNA-binding protein</fullName>
    </submittedName>
</protein>
<feature type="domain" description="HTH araC/xylS-type" evidence="4">
    <location>
        <begin position="10"/>
        <end position="108"/>
    </location>
</feature>
<evidence type="ECO:0000259" key="4">
    <source>
        <dbReference type="PROSITE" id="PS01124"/>
    </source>
</evidence>
<dbReference type="SMART" id="SM00342">
    <property type="entry name" value="HTH_ARAC"/>
    <property type="match status" value="1"/>
</dbReference>
<evidence type="ECO:0000313" key="5">
    <source>
        <dbReference type="EMBL" id="MBB3110220.1"/>
    </source>
</evidence>
<name>A0A7W5AWS3_9BACL</name>
<keyword evidence="6" id="KW-1185">Reference proteome</keyword>
<accession>A0A7W5AWS3</accession>
<dbReference type="SUPFAM" id="SSF46689">
    <property type="entry name" value="Homeodomain-like"/>
    <property type="match status" value="2"/>
</dbReference>
<dbReference type="PANTHER" id="PTHR43280">
    <property type="entry name" value="ARAC-FAMILY TRANSCRIPTIONAL REGULATOR"/>
    <property type="match status" value="1"/>
</dbReference>